<dbReference type="GO" id="GO:0061133">
    <property type="term" value="F:endopeptidase activator activity"/>
    <property type="evidence" value="ECO:0007669"/>
    <property type="project" value="TreeGrafter"/>
</dbReference>
<dbReference type="InterPro" id="IPR006773">
    <property type="entry name" value="Rpn13/ADRM1"/>
</dbReference>
<keyword evidence="12" id="KW-1185">Reference proteome</keyword>
<feature type="compositionally biased region" description="Low complexity" evidence="9">
    <location>
        <begin position="167"/>
        <end position="185"/>
    </location>
</feature>
<name>A0A6J2TRM5_DROLE</name>
<evidence type="ECO:0000256" key="8">
    <source>
        <dbReference type="ARBA" id="ARBA00070663"/>
    </source>
</evidence>
<sequence length="426" mass="46212">MFGRQSGLGSSSGSSSNLIEFRAGRMNMVGKMVHPDTRKGLVYMTQSDDGLMHFCWKDRTSGKVEDDLIVFPDDFEYKRVDQCKTGRVYVLKFKSSTRRMFFWMQEPKTDKDEEHCRRINELLNNPPSAHQRGGGNDNNELQYMLNNMSQQQLMQLFGGVGQMGGLSSLLGQMNPRTPSSRNTSSSGGGSNSSLQTPENVSVPRTPSAPKASKSGSSRTNLIGGNNSQGDSAGSATTSDAGKKSTTSASTTATTGPYANPFQAYLSNLSPEHGAGRSLNIDLSTALSGTEAINQLIADPERVKTLIVHLPESEDADEDRKQQIKDHINSPQFQQALAQFSNALQSAQLGPVVKQFELSNEAVAAAYSGNLEDFVRALQKSLPEGTTMDADTAGTKELPISDKKADSEPAAKEENIEPSEKPEEKQK</sequence>
<evidence type="ECO:0000256" key="4">
    <source>
        <dbReference type="ARBA" id="ARBA00022490"/>
    </source>
</evidence>
<dbReference type="Pfam" id="PF04683">
    <property type="entry name" value="Rpn13_ADRM1_Pru"/>
    <property type="match status" value="1"/>
</dbReference>
<keyword evidence="13" id="KW-0675">Receptor</keyword>
<comment type="subcellular location">
    <subcellularLocation>
        <location evidence="2">Cytoplasm</location>
    </subcellularLocation>
    <subcellularLocation>
        <location evidence="1">Nucleus</location>
    </subcellularLocation>
</comment>
<feature type="compositionally biased region" description="Low complexity" evidence="9">
    <location>
        <begin position="234"/>
        <end position="255"/>
    </location>
</feature>
<dbReference type="GeneID" id="115627216"/>
<evidence type="ECO:0000256" key="6">
    <source>
        <dbReference type="ARBA" id="ARBA00023242"/>
    </source>
</evidence>
<reference evidence="13" key="1">
    <citation type="submission" date="2025-08" db="UniProtKB">
        <authorList>
            <consortium name="RefSeq"/>
        </authorList>
    </citation>
    <scope>IDENTIFICATION</scope>
    <source>
        <strain evidence="13">11010-0011.00</strain>
        <tissue evidence="13">Whole body</tissue>
    </source>
</reference>
<keyword evidence="4" id="KW-0963">Cytoplasm</keyword>
<evidence type="ECO:0000256" key="3">
    <source>
        <dbReference type="ARBA" id="ARBA00009216"/>
    </source>
</evidence>
<evidence type="ECO:0000313" key="13">
    <source>
        <dbReference type="RefSeq" id="XP_030378699.1"/>
    </source>
</evidence>
<dbReference type="InterPro" id="IPR038633">
    <property type="entry name" value="Rpn13/ADRM1_Pru_sf"/>
</dbReference>
<dbReference type="Pfam" id="PF16550">
    <property type="entry name" value="RPN13_C"/>
    <property type="match status" value="1"/>
</dbReference>
<dbReference type="PROSITE" id="PS51916">
    <property type="entry name" value="DEUBAD"/>
    <property type="match status" value="1"/>
</dbReference>
<dbReference type="AlphaFoldDB" id="A0A6J2TRM5"/>
<evidence type="ECO:0000256" key="2">
    <source>
        <dbReference type="ARBA" id="ARBA00004496"/>
    </source>
</evidence>
<keyword evidence="6" id="KW-0539">Nucleus</keyword>
<dbReference type="CTD" id="36545"/>
<dbReference type="GO" id="GO:0070628">
    <property type="term" value="F:proteasome binding"/>
    <property type="evidence" value="ECO:0007669"/>
    <property type="project" value="TreeGrafter"/>
</dbReference>
<evidence type="ECO:0000256" key="1">
    <source>
        <dbReference type="ARBA" id="ARBA00004123"/>
    </source>
</evidence>
<dbReference type="InterPro" id="IPR044867">
    <property type="entry name" value="DEUBAD_dom"/>
</dbReference>
<accession>A0A6J2TRM5</accession>
<dbReference type="RefSeq" id="XP_030378699.1">
    <property type="nucleotide sequence ID" value="XM_030522839.1"/>
</dbReference>
<feature type="compositionally biased region" description="Low complexity" evidence="9">
    <location>
        <begin position="207"/>
        <end position="217"/>
    </location>
</feature>
<comment type="function">
    <text evidence="7">May function as a proteasomal ubiquitin receptor. May promote the deubiquitinating activity associated with the 26S proteasome.</text>
</comment>
<keyword evidence="5" id="KW-0647">Proteasome</keyword>
<evidence type="ECO:0000256" key="7">
    <source>
        <dbReference type="ARBA" id="ARBA00054744"/>
    </source>
</evidence>
<dbReference type="FunFam" id="2.30.29.70:FF:000001">
    <property type="entry name" value="Proteasomal ubiquitin receptor ADRM1"/>
    <property type="match status" value="1"/>
</dbReference>
<feature type="region of interest" description="Disordered" evidence="9">
    <location>
        <begin position="382"/>
        <end position="426"/>
    </location>
</feature>
<dbReference type="FunFam" id="1.10.2020.20:FF:000003">
    <property type="entry name" value="Proteasomal ubiquitin receptor ADRM1 homolog"/>
    <property type="match status" value="1"/>
</dbReference>
<organism evidence="12 13">
    <name type="scientific">Drosophila lebanonensis</name>
    <name type="common">Fruit fly</name>
    <name type="synonym">Scaptodrosophila lebanonensis</name>
    <dbReference type="NCBI Taxonomy" id="7225"/>
    <lineage>
        <taxon>Eukaryota</taxon>
        <taxon>Metazoa</taxon>
        <taxon>Ecdysozoa</taxon>
        <taxon>Arthropoda</taxon>
        <taxon>Hexapoda</taxon>
        <taxon>Insecta</taxon>
        <taxon>Pterygota</taxon>
        <taxon>Neoptera</taxon>
        <taxon>Endopterygota</taxon>
        <taxon>Diptera</taxon>
        <taxon>Brachycera</taxon>
        <taxon>Muscomorpha</taxon>
        <taxon>Ephydroidea</taxon>
        <taxon>Drosophilidae</taxon>
        <taxon>Scaptodrosophila</taxon>
    </lineage>
</organism>
<feature type="domain" description="DEUBAD" evidence="10">
    <location>
        <begin position="273"/>
        <end position="387"/>
    </location>
</feature>
<comment type="similarity">
    <text evidence="3">Belongs to the ADRM1 family.</text>
</comment>
<dbReference type="InterPro" id="IPR044868">
    <property type="entry name" value="Rpn13/ADRM1_Pru"/>
</dbReference>
<dbReference type="InterPro" id="IPR038108">
    <property type="entry name" value="RPN13_DEUBAD_sf"/>
</dbReference>
<dbReference type="Proteomes" id="UP000504634">
    <property type="component" value="Unplaced"/>
</dbReference>
<feature type="region of interest" description="Disordered" evidence="9">
    <location>
        <begin position="167"/>
        <end position="256"/>
    </location>
</feature>
<dbReference type="InterPro" id="IPR032368">
    <property type="entry name" value="RPN13_DEUBAD"/>
</dbReference>
<protein>
    <recommendedName>
        <fullName evidence="8">Proteasomal ubiquitin receptor ADRM1 homolog</fullName>
    </recommendedName>
</protein>
<evidence type="ECO:0000256" key="9">
    <source>
        <dbReference type="SAM" id="MobiDB-lite"/>
    </source>
</evidence>
<feature type="domain" description="Pru" evidence="11">
    <location>
        <begin position="13"/>
        <end position="126"/>
    </location>
</feature>
<dbReference type="Gene3D" id="2.30.29.70">
    <property type="entry name" value="Proteasomal ubiquitin receptor Rpn13/ADRM1"/>
    <property type="match status" value="1"/>
</dbReference>
<dbReference type="OrthoDB" id="340431at2759"/>
<dbReference type="CDD" id="cd13314">
    <property type="entry name" value="PH_Rpn13"/>
    <property type="match status" value="1"/>
</dbReference>
<dbReference type="GO" id="GO:0005737">
    <property type="term" value="C:cytoplasm"/>
    <property type="evidence" value="ECO:0007669"/>
    <property type="project" value="UniProtKB-SubCell"/>
</dbReference>
<dbReference type="PANTHER" id="PTHR12225:SF0">
    <property type="entry name" value="PROTEASOMAL UBIQUITIN RECEPTOR ADRM1"/>
    <property type="match status" value="1"/>
</dbReference>
<feature type="compositionally biased region" description="Basic and acidic residues" evidence="9">
    <location>
        <begin position="398"/>
        <end position="426"/>
    </location>
</feature>
<dbReference type="PANTHER" id="PTHR12225">
    <property type="entry name" value="ADHESION REGULATING MOLECULE 1 110 KDA CELL MEMBRANE GLYCOPROTEIN"/>
    <property type="match status" value="1"/>
</dbReference>
<feature type="compositionally biased region" description="Polar residues" evidence="9">
    <location>
        <begin position="218"/>
        <end position="233"/>
    </location>
</feature>
<evidence type="ECO:0000259" key="10">
    <source>
        <dbReference type="PROSITE" id="PS51916"/>
    </source>
</evidence>
<proteinExistence type="inferred from homology"/>
<gene>
    <name evidence="13" type="primary">LOC115627216</name>
</gene>
<dbReference type="GO" id="GO:0008541">
    <property type="term" value="C:proteasome regulatory particle, lid subcomplex"/>
    <property type="evidence" value="ECO:0007669"/>
    <property type="project" value="TreeGrafter"/>
</dbReference>
<feature type="compositionally biased region" description="Polar residues" evidence="9">
    <location>
        <begin position="194"/>
        <end position="204"/>
    </location>
</feature>
<dbReference type="GO" id="GO:0005634">
    <property type="term" value="C:nucleus"/>
    <property type="evidence" value="ECO:0007669"/>
    <property type="project" value="UniProtKB-SubCell"/>
</dbReference>
<dbReference type="PROSITE" id="PS51917">
    <property type="entry name" value="PRU"/>
    <property type="match status" value="1"/>
</dbReference>
<evidence type="ECO:0000259" key="11">
    <source>
        <dbReference type="PROSITE" id="PS51917"/>
    </source>
</evidence>
<evidence type="ECO:0000256" key="5">
    <source>
        <dbReference type="ARBA" id="ARBA00022942"/>
    </source>
</evidence>
<dbReference type="Gene3D" id="1.10.2020.20">
    <property type="match status" value="1"/>
</dbReference>
<evidence type="ECO:0000313" key="12">
    <source>
        <dbReference type="Proteomes" id="UP000504634"/>
    </source>
</evidence>